<dbReference type="InterPro" id="IPR020056">
    <property type="entry name" value="Rbsml_bL25/Gln-tRNA_synth_N"/>
</dbReference>
<dbReference type="EMBL" id="SKBQ01000075">
    <property type="protein sequence ID" value="TPX08697.1"/>
    <property type="molecule type" value="Genomic_DNA"/>
</dbReference>
<name>A0A507AN43_9PEZI</name>
<dbReference type="GO" id="GO:0006425">
    <property type="term" value="P:glutaminyl-tRNA aminoacylation"/>
    <property type="evidence" value="ECO:0007669"/>
    <property type="project" value="InterPro"/>
</dbReference>
<keyword evidence="6 9" id="KW-0648">Protein biosynthesis</keyword>
<feature type="region of interest" description="Disordered" evidence="10">
    <location>
        <begin position="122"/>
        <end position="150"/>
    </location>
</feature>
<dbReference type="InterPro" id="IPR014729">
    <property type="entry name" value="Rossmann-like_a/b/a_fold"/>
</dbReference>
<comment type="caution">
    <text evidence="14">The sequence shown here is derived from an EMBL/GenBank/DDBJ whole genome shotgun (WGS) entry which is preliminary data.</text>
</comment>
<dbReference type="GO" id="GO:0004819">
    <property type="term" value="F:glutamine-tRNA ligase activity"/>
    <property type="evidence" value="ECO:0007669"/>
    <property type="project" value="UniProtKB-EC"/>
</dbReference>
<feature type="domain" description="Glutamyl/glutaminyl-tRNA synthetase class Ib catalytic" evidence="11">
    <location>
        <begin position="175"/>
        <end position="484"/>
    </location>
</feature>
<dbReference type="Proteomes" id="UP000319257">
    <property type="component" value="Unassembled WGS sequence"/>
</dbReference>
<dbReference type="PRINTS" id="PR00987">
    <property type="entry name" value="TRNASYNTHGLU"/>
</dbReference>
<dbReference type="InterPro" id="IPR011035">
    <property type="entry name" value="Ribosomal_bL25/Gln-tRNA_synth"/>
</dbReference>
<dbReference type="OrthoDB" id="10250478at2759"/>
<dbReference type="InterPro" id="IPR004514">
    <property type="entry name" value="Gln-tRNA-synth"/>
</dbReference>
<feature type="domain" description="Glutamyl/glutaminyl-tRNA synthetase class Ib anti-codon binding" evidence="12">
    <location>
        <begin position="488"/>
        <end position="588"/>
    </location>
</feature>
<dbReference type="CDD" id="cd00807">
    <property type="entry name" value="GlnRS_core"/>
    <property type="match status" value="1"/>
</dbReference>
<dbReference type="GO" id="GO:0005829">
    <property type="term" value="C:cytosol"/>
    <property type="evidence" value="ECO:0007669"/>
    <property type="project" value="TreeGrafter"/>
</dbReference>
<dbReference type="PANTHER" id="PTHR43097:SF4">
    <property type="entry name" value="GLUTAMINE--TRNA LIGASE"/>
    <property type="match status" value="1"/>
</dbReference>
<dbReference type="SUPFAM" id="SSF50715">
    <property type="entry name" value="Ribosomal protein L25-like"/>
    <property type="match status" value="1"/>
</dbReference>
<dbReference type="Gene3D" id="2.40.240.10">
    <property type="entry name" value="Ribosomal Protein L25, Chain P"/>
    <property type="match status" value="2"/>
</dbReference>
<evidence type="ECO:0000259" key="12">
    <source>
        <dbReference type="Pfam" id="PF03950"/>
    </source>
</evidence>
<dbReference type="GO" id="GO:0005524">
    <property type="term" value="F:ATP binding"/>
    <property type="evidence" value="ECO:0007669"/>
    <property type="project" value="UniProtKB-KW"/>
</dbReference>
<dbReference type="Pfam" id="PF00749">
    <property type="entry name" value="tRNA-synt_1c"/>
    <property type="match status" value="1"/>
</dbReference>
<dbReference type="PANTHER" id="PTHR43097">
    <property type="entry name" value="GLUTAMINE-TRNA LIGASE"/>
    <property type="match status" value="1"/>
</dbReference>
<evidence type="ECO:0000256" key="8">
    <source>
        <dbReference type="ARBA" id="ARBA00048270"/>
    </source>
</evidence>
<reference evidence="14 15" key="1">
    <citation type="submission" date="2019-06" db="EMBL/GenBank/DDBJ databases">
        <title>Draft genome sequence of the filamentous fungus Phialemoniopsis curvata isolated from diesel fuel.</title>
        <authorList>
            <person name="Varaljay V.A."/>
            <person name="Lyon W.J."/>
            <person name="Crouch A.L."/>
            <person name="Drake C.E."/>
            <person name="Hollomon J.M."/>
            <person name="Nadeau L.J."/>
            <person name="Nunn H.S."/>
            <person name="Stevenson B.S."/>
            <person name="Bojanowski C.L."/>
            <person name="Crookes-Goodson W.J."/>
        </authorList>
    </citation>
    <scope>NUCLEOTIDE SEQUENCE [LARGE SCALE GENOMIC DNA]</scope>
    <source>
        <strain evidence="14 15">D216</strain>
    </source>
</reference>
<dbReference type="FunFam" id="2.40.240.10:FF:000015">
    <property type="entry name" value="Glutaminyl-tRNA synthetase"/>
    <property type="match status" value="1"/>
</dbReference>
<comment type="catalytic activity">
    <reaction evidence="8">
        <text>tRNA(Gln) + L-glutamine + ATP = L-glutaminyl-tRNA(Gln) + AMP + diphosphate</text>
        <dbReference type="Rhea" id="RHEA:20121"/>
        <dbReference type="Rhea" id="RHEA-COMP:9662"/>
        <dbReference type="Rhea" id="RHEA-COMP:9681"/>
        <dbReference type="ChEBI" id="CHEBI:30616"/>
        <dbReference type="ChEBI" id="CHEBI:33019"/>
        <dbReference type="ChEBI" id="CHEBI:58359"/>
        <dbReference type="ChEBI" id="CHEBI:78442"/>
        <dbReference type="ChEBI" id="CHEBI:78521"/>
        <dbReference type="ChEBI" id="CHEBI:456215"/>
        <dbReference type="EC" id="6.1.1.18"/>
    </reaction>
</comment>
<dbReference type="SUPFAM" id="SSF52374">
    <property type="entry name" value="Nucleotidylyl transferase"/>
    <property type="match status" value="1"/>
</dbReference>
<dbReference type="AlphaFoldDB" id="A0A507AN43"/>
<dbReference type="InterPro" id="IPR001412">
    <property type="entry name" value="aa-tRNA-synth_I_CS"/>
</dbReference>
<evidence type="ECO:0000256" key="6">
    <source>
        <dbReference type="ARBA" id="ARBA00022917"/>
    </source>
</evidence>
<evidence type="ECO:0000256" key="3">
    <source>
        <dbReference type="ARBA" id="ARBA00022598"/>
    </source>
</evidence>
<dbReference type="InterPro" id="IPR049437">
    <property type="entry name" value="tRNA-synt_1c_C2"/>
</dbReference>
<dbReference type="FunFam" id="2.40.240.10:FF:000007">
    <property type="entry name" value="Glutamine--tRNA ligase"/>
    <property type="match status" value="1"/>
</dbReference>
<evidence type="ECO:0000256" key="1">
    <source>
        <dbReference type="ARBA" id="ARBA00005594"/>
    </source>
</evidence>
<dbReference type="EC" id="6.1.1.18" evidence="2"/>
<sequence length="716" mass="80757">MHQPNQSPLPYLIGAPPPPNKFTTDLLGHTRPPFCVCVLFNLSYSIFDYRNLRPQARVSTIPIEILPTEAREQKHPRHPAAMADLAESTAKLQLDEVTGEMVSKGELKKRMKKREKAAITAKAKEAAAAAGGDKKQDKAPPKPKEKPAETVIDPDIIFKTGFLDEVYKLRTVKPVVTRFPPEPNGYLHIGHAKAIAVNFGFAKYHGGKCFLRFDDTNPEAEEQKFFDAIKEMISWLGFTPCAITHSSDNFDLLYEKAEQLIQLGKAYVCQCNDAEIKLQRGGEKGASPRYRCKHAEQSVEENLQKFRDMRDGKYKPKEAFLRMKQDITSGNPQNWDLAAYRVLDAPHFRTGSKWKIYPTYDFTHCLCDSFEGITHSLCTTEFVLSRESYEWLNKTLGVYEPMQREYGRLALSGTVLSKRKIMKLVDEKIVRDWDDPRLYTLKGIKRRGVPPGSILEFVGELGVTTSNSVISIQRFEQCVRKYLERTVPRLMLVLDPVPVIIEDADELDGTSFSIPFSPKDPKMGSHEVKFSKTVYIDRSDFREEADPSFFRLAPGKTVGLLSVPYPIKAVSFTKDDSTGKVTEIRAVLDKETKKPKTYIQWVPPESAGSRKVEVRVYGPLFKSDDPNAAPGGFLEDINPDNETIYRDALIESGFDEVKKRAPWPEAAGESELGQGGPESVRFQGMRIAYFAMDSDSTDNHVVLNRIVPLKEDAGKK</sequence>
<dbReference type="RefSeq" id="XP_030990408.1">
    <property type="nucleotide sequence ID" value="XM_031144898.1"/>
</dbReference>
<dbReference type="STRING" id="1093900.A0A507AN43"/>
<evidence type="ECO:0000259" key="13">
    <source>
        <dbReference type="Pfam" id="PF20974"/>
    </source>
</evidence>
<dbReference type="Pfam" id="PF03950">
    <property type="entry name" value="tRNA-synt_1c_C"/>
    <property type="match status" value="1"/>
</dbReference>
<dbReference type="FunCoup" id="A0A507AN43">
    <property type="interactions" value="1263"/>
</dbReference>
<keyword evidence="5 9" id="KW-0067">ATP-binding</keyword>
<evidence type="ECO:0000256" key="4">
    <source>
        <dbReference type="ARBA" id="ARBA00022741"/>
    </source>
</evidence>
<feature type="domain" description="tRNA synthetases class I (E and Q) anti-codon binding" evidence="13">
    <location>
        <begin position="599"/>
        <end position="659"/>
    </location>
</feature>
<gene>
    <name evidence="14" type="ORF">E0L32_009886</name>
</gene>
<comment type="similarity">
    <text evidence="1 9">Belongs to the class-I aminoacyl-tRNA synthetase family.</text>
</comment>
<evidence type="ECO:0000256" key="7">
    <source>
        <dbReference type="ARBA" id="ARBA00023146"/>
    </source>
</evidence>
<dbReference type="InterPro" id="IPR050132">
    <property type="entry name" value="Gln/Glu-tRNA_Ligase"/>
</dbReference>
<dbReference type="InterPro" id="IPR020059">
    <property type="entry name" value="Glu/Gln-tRNA-synth_Ib_codon-bd"/>
</dbReference>
<keyword evidence="7 9" id="KW-0030">Aminoacyl-tRNA synthetase</keyword>
<dbReference type="NCBIfam" id="TIGR00440">
    <property type="entry name" value="glnS"/>
    <property type="match status" value="1"/>
</dbReference>
<keyword evidence="3 9" id="KW-0436">Ligase</keyword>
<dbReference type="InParanoid" id="A0A507AN43"/>
<feature type="compositionally biased region" description="Low complexity" evidence="10">
    <location>
        <begin position="122"/>
        <end position="131"/>
    </location>
</feature>
<accession>A0A507AN43</accession>
<dbReference type="InterPro" id="IPR020058">
    <property type="entry name" value="Glu/Gln-tRNA-synth_Ib_cat-dom"/>
</dbReference>
<keyword evidence="15" id="KW-1185">Reference proteome</keyword>
<evidence type="ECO:0000256" key="10">
    <source>
        <dbReference type="SAM" id="MobiDB-lite"/>
    </source>
</evidence>
<dbReference type="InterPro" id="IPR000924">
    <property type="entry name" value="Glu/Gln-tRNA-synth"/>
</dbReference>
<evidence type="ECO:0000313" key="15">
    <source>
        <dbReference type="Proteomes" id="UP000319257"/>
    </source>
</evidence>
<dbReference type="FunFam" id="3.40.50.620:FF:000183">
    <property type="entry name" value="Glutaminyl-tRNA synthetase"/>
    <property type="match status" value="1"/>
</dbReference>
<keyword evidence="4 9" id="KW-0547">Nucleotide-binding</keyword>
<evidence type="ECO:0000256" key="9">
    <source>
        <dbReference type="RuleBase" id="RU363037"/>
    </source>
</evidence>
<evidence type="ECO:0000256" key="5">
    <source>
        <dbReference type="ARBA" id="ARBA00022840"/>
    </source>
</evidence>
<dbReference type="GeneID" id="41977333"/>
<evidence type="ECO:0000313" key="14">
    <source>
        <dbReference type="EMBL" id="TPX08697.1"/>
    </source>
</evidence>
<dbReference type="PROSITE" id="PS00178">
    <property type="entry name" value="AA_TRNA_LIGASE_I"/>
    <property type="match status" value="1"/>
</dbReference>
<dbReference type="Gene3D" id="3.40.50.620">
    <property type="entry name" value="HUPs"/>
    <property type="match status" value="1"/>
</dbReference>
<feature type="compositionally biased region" description="Basic and acidic residues" evidence="10">
    <location>
        <begin position="132"/>
        <end position="148"/>
    </location>
</feature>
<dbReference type="Pfam" id="PF20974">
    <property type="entry name" value="tRNA-synt_1c_C2"/>
    <property type="match status" value="1"/>
</dbReference>
<organism evidence="14 15">
    <name type="scientific">Thyridium curvatum</name>
    <dbReference type="NCBI Taxonomy" id="1093900"/>
    <lineage>
        <taxon>Eukaryota</taxon>
        <taxon>Fungi</taxon>
        <taxon>Dikarya</taxon>
        <taxon>Ascomycota</taxon>
        <taxon>Pezizomycotina</taxon>
        <taxon>Sordariomycetes</taxon>
        <taxon>Sordariomycetidae</taxon>
        <taxon>Thyridiales</taxon>
        <taxon>Thyridiaceae</taxon>
        <taxon>Thyridium</taxon>
    </lineage>
</organism>
<protein>
    <recommendedName>
        <fullName evidence="2">glutamine--tRNA ligase</fullName>
        <ecNumber evidence="2">6.1.1.18</ecNumber>
    </recommendedName>
</protein>
<evidence type="ECO:0000256" key="2">
    <source>
        <dbReference type="ARBA" id="ARBA00012836"/>
    </source>
</evidence>
<proteinExistence type="inferred from homology"/>
<evidence type="ECO:0000259" key="11">
    <source>
        <dbReference type="Pfam" id="PF00749"/>
    </source>
</evidence>